<protein>
    <submittedName>
        <fullName evidence="2">Pimeloyl-ACP methyl ester carboxylesterase</fullName>
    </submittedName>
</protein>
<proteinExistence type="predicted"/>
<evidence type="ECO:0000259" key="1">
    <source>
        <dbReference type="Pfam" id="PF00561"/>
    </source>
</evidence>
<evidence type="ECO:0000313" key="3">
    <source>
        <dbReference type="Proteomes" id="UP000198935"/>
    </source>
</evidence>
<dbReference type="STRING" id="1503961.SAMN05421736_101421"/>
<feature type="domain" description="AB hydrolase-1" evidence="1">
    <location>
        <begin position="12"/>
        <end position="128"/>
    </location>
</feature>
<reference evidence="3" key="1">
    <citation type="submission" date="2016-10" db="EMBL/GenBank/DDBJ databases">
        <authorList>
            <person name="Varghese N."/>
            <person name="Submissions S."/>
        </authorList>
    </citation>
    <scope>NUCLEOTIDE SEQUENCE [LARGE SCALE GENOMIC DNA]</scope>
    <source>
        <strain evidence="3">SP</strain>
    </source>
</reference>
<sequence length="256" mass="29494">MRFKEFGDRQNPVVVLIHGGFVSWKMWLPQIDAFSKAYYVVVPVLDGHDETGNTNFHSIEKAADELIRYLEKHFQGNIFALCGVSLGGAIAAHTLLQNRIEVKKVIIDGAPVAKTNKIFSFTMKIFLRRLFKKIRGGDNIYRRTFRFFPEAVADDAFHICRRMSDETVENIHRACYAYSLPGPGALNTNTESAYWYGSKEAFICKRMAKQMSKAVKNTRTESFKGYRHGELCIGNPDLYIKKALEFFEHRHKIRRE</sequence>
<accession>A0A1H3H985</accession>
<keyword evidence="3" id="KW-1185">Reference proteome</keyword>
<gene>
    <name evidence="2" type="ORF">SAMN05421736_101421</name>
</gene>
<dbReference type="InterPro" id="IPR029058">
    <property type="entry name" value="AB_hydrolase_fold"/>
</dbReference>
<name>A0A1H3H985_9BACI</name>
<dbReference type="Pfam" id="PF00561">
    <property type="entry name" value="Abhydrolase_1"/>
    <property type="match status" value="1"/>
</dbReference>
<organism evidence="2 3">
    <name type="scientific">Evansella caseinilytica</name>
    <dbReference type="NCBI Taxonomy" id="1503961"/>
    <lineage>
        <taxon>Bacteria</taxon>
        <taxon>Bacillati</taxon>
        <taxon>Bacillota</taxon>
        <taxon>Bacilli</taxon>
        <taxon>Bacillales</taxon>
        <taxon>Bacillaceae</taxon>
        <taxon>Evansella</taxon>
    </lineage>
</organism>
<evidence type="ECO:0000313" key="2">
    <source>
        <dbReference type="EMBL" id="SDY11987.1"/>
    </source>
</evidence>
<dbReference type="Gene3D" id="3.40.50.1820">
    <property type="entry name" value="alpha/beta hydrolase"/>
    <property type="match status" value="1"/>
</dbReference>
<dbReference type="Proteomes" id="UP000198935">
    <property type="component" value="Unassembled WGS sequence"/>
</dbReference>
<dbReference type="InterPro" id="IPR000073">
    <property type="entry name" value="AB_hydrolase_1"/>
</dbReference>
<dbReference type="SUPFAM" id="SSF53474">
    <property type="entry name" value="alpha/beta-Hydrolases"/>
    <property type="match status" value="1"/>
</dbReference>
<dbReference type="AlphaFoldDB" id="A0A1H3H985"/>
<dbReference type="EMBL" id="FNPI01000001">
    <property type="protein sequence ID" value="SDY11987.1"/>
    <property type="molecule type" value="Genomic_DNA"/>
</dbReference>